<gene>
    <name evidence="1" type="ORF">A3J19_02405</name>
</gene>
<name>A0A1F5NLY9_9BACT</name>
<reference evidence="1 2" key="1">
    <citation type="journal article" date="2016" name="Nat. Commun.">
        <title>Thousands of microbial genomes shed light on interconnected biogeochemical processes in an aquifer system.</title>
        <authorList>
            <person name="Anantharaman K."/>
            <person name="Brown C.T."/>
            <person name="Hug L.A."/>
            <person name="Sharon I."/>
            <person name="Castelle C.J."/>
            <person name="Probst A.J."/>
            <person name="Thomas B.C."/>
            <person name="Singh A."/>
            <person name="Wilkins M.J."/>
            <person name="Karaoz U."/>
            <person name="Brodie E.L."/>
            <person name="Williams K.H."/>
            <person name="Hubbard S.S."/>
            <person name="Banfield J.F."/>
        </authorList>
    </citation>
    <scope>NUCLEOTIDE SEQUENCE [LARGE SCALE GENOMIC DNA]</scope>
</reference>
<organism evidence="1 2">
    <name type="scientific">Candidatus Daviesbacteria bacterium RIFCSPLOWO2_02_FULL_41_8</name>
    <dbReference type="NCBI Taxonomy" id="1797798"/>
    <lineage>
        <taxon>Bacteria</taxon>
        <taxon>Candidatus Daviesiibacteriota</taxon>
    </lineage>
</organism>
<accession>A0A1F5NLY9</accession>
<evidence type="ECO:0000313" key="2">
    <source>
        <dbReference type="Proteomes" id="UP000176578"/>
    </source>
</evidence>
<dbReference type="EMBL" id="MFDZ01000005">
    <property type="protein sequence ID" value="OGE78699.1"/>
    <property type="molecule type" value="Genomic_DNA"/>
</dbReference>
<protein>
    <submittedName>
        <fullName evidence="1">Uncharacterized protein</fullName>
    </submittedName>
</protein>
<evidence type="ECO:0000313" key="1">
    <source>
        <dbReference type="EMBL" id="OGE78699.1"/>
    </source>
</evidence>
<dbReference type="AlphaFoldDB" id="A0A1F5NLY9"/>
<comment type="caution">
    <text evidence="1">The sequence shown here is derived from an EMBL/GenBank/DDBJ whole genome shotgun (WGS) entry which is preliminary data.</text>
</comment>
<dbReference type="Proteomes" id="UP000176578">
    <property type="component" value="Unassembled WGS sequence"/>
</dbReference>
<proteinExistence type="predicted"/>
<sequence length="172" mass="20351">MKKPEDRKKKKETYDNSVKPTLVKLWEIFNYPCGQRLKILIKNELERLHNFDEIFCSNIIVEKLKRIGIATIDRKLKYEKEVLMLGRKYVKKNTSTILNLIPIKTAALWGGGFAERRRQLPPSLLSRHCFFKSRLLDLWIKFGKIRVKVCKRFNSAVFVVFCIKICYDNVRA</sequence>